<dbReference type="SUPFAM" id="SSF48264">
    <property type="entry name" value="Cytochrome P450"/>
    <property type="match status" value="1"/>
</dbReference>
<dbReference type="AlphaFoldDB" id="A0AAV8SC89"/>
<dbReference type="Proteomes" id="UP001159364">
    <property type="component" value="Linkage Group LG11"/>
</dbReference>
<keyword evidence="7 12" id="KW-0560">Oxidoreductase</keyword>
<keyword evidence="3 11" id="KW-0349">Heme</keyword>
<dbReference type="PRINTS" id="PR00385">
    <property type="entry name" value="P450"/>
</dbReference>
<dbReference type="InterPro" id="IPR002401">
    <property type="entry name" value="Cyt_P450_E_grp-I"/>
</dbReference>
<evidence type="ECO:0000313" key="14">
    <source>
        <dbReference type="EMBL" id="KAJ8749800.1"/>
    </source>
</evidence>
<evidence type="ECO:0000256" key="9">
    <source>
        <dbReference type="ARBA" id="ARBA00023033"/>
    </source>
</evidence>
<keyword evidence="5 11" id="KW-0479">Metal-binding</keyword>
<dbReference type="InterPro" id="IPR001128">
    <property type="entry name" value="Cyt_P450"/>
</dbReference>
<evidence type="ECO:0000256" key="11">
    <source>
        <dbReference type="PIRSR" id="PIRSR602401-1"/>
    </source>
</evidence>
<dbReference type="PROSITE" id="PS00086">
    <property type="entry name" value="CYTOCHROME_P450"/>
    <property type="match status" value="1"/>
</dbReference>
<dbReference type="FunFam" id="1.10.630.10:FF:000026">
    <property type="entry name" value="Cytochrome P450 82C4"/>
    <property type="match status" value="1"/>
</dbReference>
<keyword evidence="4 13" id="KW-0812">Transmembrane</keyword>
<dbReference type="PANTHER" id="PTHR47947">
    <property type="entry name" value="CYTOCHROME P450 82C3-RELATED"/>
    <property type="match status" value="1"/>
</dbReference>
<dbReference type="InterPro" id="IPR036396">
    <property type="entry name" value="Cyt_P450_sf"/>
</dbReference>
<dbReference type="GO" id="GO:0016705">
    <property type="term" value="F:oxidoreductase activity, acting on paired donors, with incorporation or reduction of molecular oxygen"/>
    <property type="evidence" value="ECO:0007669"/>
    <property type="project" value="InterPro"/>
</dbReference>
<comment type="cofactor">
    <cofactor evidence="11">
        <name>heme</name>
        <dbReference type="ChEBI" id="CHEBI:30413"/>
    </cofactor>
</comment>
<evidence type="ECO:0000256" key="8">
    <source>
        <dbReference type="ARBA" id="ARBA00023004"/>
    </source>
</evidence>
<evidence type="ECO:0000256" key="10">
    <source>
        <dbReference type="ARBA" id="ARBA00023136"/>
    </source>
</evidence>
<dbReference type="Gene3D" id="1.10.630.10">
    <property type="entry name" value="Cytochrome P450"/>
    <property type="match status" value="1"/>
</dbReference>
<sequence>MDYSSPSHLLQIFGALVFMLLCTLWWSKKYNPGKTERLNLVPEAPGGLPIIGHLHRLAGTKNLSESLSSMADKYGPIFSIRMGVHPTVVVSSYELLKELFTTCDRSFASRPSTSQGKYLGYNSSVFAFAPYGKYWRELRKLAVMELLSINRLKSLRHYQVSEVNHLINDMFMLSKRNEHRPVKIVLSQWLQELTFNIITLKISRQRFFERNVDGNVSNQGNHDKHVGKTIREFMEVFGRAVPGDHIPFLGWFDFGGAIKRMKQISEKLDAIVEKWIEEHKSKSSDLEKDIIDVMLSTIEDDTTYGHKKDTIIKATILTFILAGSDTSSISLTWIFSNLLNNKHVLECAQEELDRKIGRDRLVNEIEAENLLYIQAVIKETLRLYPPGPLGLPHESIEDCYLGGHFIPKGTRLFTNIWKVQTDPNFWSNPKEFIPERFMTTKADVDVYGQHFELLPFGSGRRSCPGINLAIQEMSLALARLLQAFNFHKSSDELIDMTAGLRFSLFKEKPLEVLVTPRLSPELYQY</sequence>
<dbReference type="GO" id="GO:0016020">
    <property type="term" value="C:membrane"/>
    <property type="evidence" value="ECO:0007669"/>
    <property type="project" value="UniProtKB-SubCell"/>
</dbReference>
<dbReference type="PRINTS" id="PR00463">
    <property type="entry name" value="EP450I"/>
</dbReference>
<evidence type="ECO:0000256" key="5">
    <source>
        <dbReference type="ARBA" id="ARBA00022723"/>
    </source>
</evidence>
<protein>
    <recommendedName>
        <fullName evidence="16">Cytochrome P450</fullName>
    </recommendedName>
</protein>
<proteinExistence type="inferred from homology"/>
<evidence type="ECO:0000313" key="15">
    <source>
        <dbReference type="Proteomes" id="UP001159364"/>
    </source>
</evidence>
<evidence type="ECO:0000256" key="13">
    <source>
        <dbReference type="SAM" id="Phobius"/>
    </source>
</evidence>
<dbReference type="GO" id="GO:0005506">
    <property type="term" value="F:iron ion binding"/>
    <property type="evidence" value="ECO:0007669"/>
    <property type="project" value="InterPro"/>
</dbReference>
<evidence type="ECO:0000256" key="12">
    <source>
        <dbReference type="RuleBase" id="RU000461"/>
    </source>
</evidence>
<evidence type="ECO:0000256" key="3">
    <source>
        <dbReference type="ARBA" id="ARBA00022617"/>
    </source>
</evidence>
<feature type="binding site" description="axial binding residue" evidence="11">
    <location>
        <position position="463"/>
    </location>
    <ligand>
        <name>heme</name>
        <dbReference type="ChEBI" id="CHEBI:30413"/>
    </ligand>
    <ligandPart>
        <name>Fe</name>
        <dbReference type="ChEBI" id="CHEBI:18248"/>
    </ligandPart>
</feature>
<keyword evidence="10 13" id="KW-0472">Membrane</keyword>
<reference evidence="14 15" key="1">
    <citation type="submission" date="2021-09" db="EMBL/GenBank/DDBJ databases">
        <title>Genomic insights and catalytic innovation underlie evolution of tropane alkaloids biosynthesis.</title>
        <authorList>
            <person name="Wang Y.-J."/>
            <person name="Tian T."/>
            <person name="Huang J.-P."/>
            <person name="Huang S.-X."/>
        </authorList>
    </citation>
    <scope>NUCLEOTIDE SEQUENCE [LARGE SCALE GENOMIC DNA]</scope>
    <source>
        <strain evidence="14">KIB-2018</strain>
        <tissue evidence="14">Leaf</tissue>
    </source>
</reference>
<keyword evidence="9 12" id="KW-0503">Monooxygenase</keyword>
<comment type="similarity">
    <text evidence="2 12">Belongs to the cytochrome P450 family.</text>
</comment>
<dbReference type="InterPro" id="IPR050651">
    <property type="entry name" value="Plant_Cytochrome_P450_Monoox"/>
</dbReference>
<dbReference type="EMBL" id="JAIWQS010000011">
    <property type="protein sequence ID" value="KAJ8749800.1"/>
    <property type="molecule type" value="Genomic_DNA"/>
</dbReference>
<dbReference type="GO" id="GO:0004497">
    <property type="term" value="F:monooxygenase activity"/>
    <property type="evidence" value="ECO:0007669"/>
    <property type="project" value="UniProtKB-KW"/>
</dbReference>
<evidence type="ECO:0000256" key="6">
    <source>
        <dbReference type="ARBA" id="ARBA00022989"/>
    </source>
</evidence>
<evidence type="ECO:0000256" key="2">
    <source>
        <dbReference type="ARBA" id="ARBA00010617"/>
    </source>
</evidence>
<dbReference type="GO" id="GO:0020037">
    <property type="term" value="F:heme binding"/>
    <property type="evidence" value="ECO:0007669"/>
    <property type="project" value="InterPro"/>
</dbReference>
<keyword evidence="6 13" id="KW-1133">Transmembrane helix</keyword>
<evidence type="ECO:0000256" key="7">
    <source>
        <dbReference type="ARBA" id="ARBA00023002"/>
    </source>
</evidence>
<evidence type="ECO:0008006" key="16">
    <source>
        <dbReference type="Google" id="ProtNLM"/>
    </source>
</evidence>
<organism evidence="14 15">
    <name type="scientific">Erythroxylum novogranatense</name>
    <dbReference type="NCBI Taxonomy" id="1862640"/>
    <lineage>
        <taxon>Eukaryota</taxon>
        <taxon>Viridiplantae</taxon>
        <taxon>Streptophyta</taxon>
        <taxon>Embryophyta</taxon>
        <taxon>Tracheophyta</taxon>
        <taxon>Spermatophyta</taxon>
        <taxon>Magnoliopsida</taxon>
        <taxon>eudicotyledons</taxon>
        <taxon>Gunneridae</taxon>
        <taxon>Pentapetalae</taxon>
        <taxon>rosids</taxon>
        <taxon>fabids</taxon>
        <taxon>Malpighiales</taxon>
        <taxon>Erythroxylaceae</taxon>
        <taxon>Erythroxylum</taxon>
    </lineage>
</organism>
<evidence type="ECO:0000256" key="1">
    <source>
        <dbReference type="ARBA" id="ARBA00004167"/>
    </source>
</evidence>
<feature type="transmembrane region" description="Helical" evidence="13">
    <location>
        <begin position="6"/>
        <end position="27"/>
    </location>
</feature>
<accession>A0AAV8SC89</accession>
<evidence type="ECO:0000256" key="4">
    <source>
        <dbReference type="ARBA" id="ARBA00022692"/>
    </source>
</evidence>
<gene>
    <name evidence="14" type="ORF">K2173_013203</name>
</gene>
<dbReference type="PANTHER" id="PTHR47947:SF1">
    <property type="entry name" value="CYTOCHROME P450 82E3"/>
    <property type="match status" value="1"/>
</dbReference>
<name>A0AAV8SC89_9ROSI</name>
<comment type="subcellular location">
    <subcellularLocation>
        <location evidence="1">Membrane</location>
        <topology evidence="1">Single-pass membrane protein</topology>
    </subcellularLocation>
</comment>
<keyword evidence="8 11" id="KW-0408">Iron</keyword>
<dbReference type="InterPro" id="IPR017972">
    <property type="entry name" value="Cyt_P450_CS"/>
</dbReference>
<dbReference type="Pfam" id="PF00067">
    <property type="entry name" value="p450"/>
    <property type="match status" value="1"/>
</dbReference>
<keyword evidence="15" id="KW-1185">Reference proteome</keyword>
<comment type="caution">
    <text evidence="14">The sequence shown here is derived from an EMBL/GenBank/DDBJ whole genome shotgun (WGS) entry which is preliminary data.</text>
</comment>